<evidence type="ECO:0000313" key="2">
    <source>
        <dbReference type="Proteomes" id="UP001150238"/>
    </source>
</evidence>
<reference evidence="1" key="1">
    <citation type="submission" date="2022-08" db="EMBL/GenBank/DDBJ databases">
        <authorList>
            <consortium name="DOE Joint Genome Institute"/>
            <person name="Min B."/>
            <person name="Riley R."/>
            <person name="Sierra-Patev S."/>
            <person name="Naranjo-Ortiz M."/>
            <person name="Looney B."/>
            <person name="Konkel Z."/>
            <person name="Slot J.C."/>
            <person name="Sakamoto Y."/>
            <person name="Steenwyk J.L."/>
            <person name="Rokas A."/>
            <person name="Carro J."/>
            <person name="Camarero S."/>
            <person name="Ferreira P."/>
            <person name="Molpeceres G."/>
            <person name="Ruiz-Duenas F.J."/>
            <person name="Serrano A."/>
            <person name="Henrissat B."/>
            <person name="Drula E."/>
            <person name="Hughes K.W."/>
            <person name="Mata J.L."/>
            <person name="Ishikawa N.K."/>
            <person name="Vargas-Isla R."/>
            <person name="Ushijima S."/>
            <person name="Smith C.A."/>
            <person name="Ahrendt S."/>
            <person name="Andreopoulos W."/>
            <person name="He G."/>
            <person name="Labutti K."/>
            <person name="Lipzen A."/>
            <person name="Ng V."/>
            <person name="Sandor L."/>
            <person name="Barry K."/>
            <person name="Martinez A.T."/>
            <person name="Xiao Y."/>
            <person name="Gibbons J.G."/>
            <person name="Terashima K."/>
            <person name="Hibbett D.S."/>
            <person name="Grigoriev I.V."/>
        </authorList>
    </citation>
    <scope>NUCLEOTIDE SEQUENCE</scope>
    <source>
        <strain evidence="1">Sp2 HRB7682 ss15</strain>
    </source>
</reference>
<comment type="caution">
    <text evidence="1">The sequence shown here is derived from an EMBL/GenBank/DDBJ whole genome shotgun (WGS) entry which is preliminary data.</text>
</comment>
<proteinExistence type="predicted"/>
<reference evidence="1" key="2">
    <citation type="journal article" date="2023" name="Proc. Natl. Acad. Sci. U.S.A.">
        <title>A global phylogenomic analysis of the shiitake genus Lentinula.</title>
        <authorList>
            <person name="Sierra-Patev S."/>
            <person name="Min B."/>
            <person name="Naranjo-Ortiz M."/>
            <person name="Looney B."/>
            <person name="Konkel Z."/>
            <person name="Slot J.C."/>
            <person name="Sakamoto Y."/>
            <person name="Steenwyk J.L."/>
            <person name="Rokas A."/>
            <person name="Carro J."/>
            <person name="Camarero S."/>
            <person name="Ferreira P."/>
            <person name="Molpeceres G."/>
            <person name="Ruiz-Duenas F.J."/>
            <person name="Serrano A."/>
            <person name="Henrissat B."/>
            <person name="Drula E."/>
            <person name="Hughes K.W."/>
            <person name="Mata J.L."/>
            <person name="Ishikawa N.K."/>
            <person name="Vargas-Isla R."/>
            <person name="Ushijima S."/>
            <person name="Smith C.A."/>
            <person name="Donoghue J."/>
            <person name="Ahrendt S."/>
            <person name="Andreopoulos W."/>
            <person name="He G."/>
            <person name="LaButti K."/>
            <person name="Lipzen A."/>
            <person name="Ng V."/>
            <person name="Riley R."/>
            <person name="Sandor L."/>
            <person name="Barry K."/>
            <person name="Martinez A.T."/>
            <person name="Xiao Y."/>
            <person name="Gibbons J.G."/>
            <person name="Terashima K."/>
            <person name="Grigoriev I.V."/>
            <person name="Hibbett D."/>
        </authorList>
    </citation>
    <scope>NUCLEOTIDE SEQUENCE</scope>
    <source>
        <strain evidence="1">Sp2 HRB7682 ss15</strain>
    </source>
</reference>
<dbReference type="Proteomes" id="UP001150238">
    <property type="component" value="Unassembled WGS sequence"/>
</dbReference>
<gene>
    <name evidence="1" type="ORF">C8J55DRAFT_412698</name>
</gene>
<dbReference type="EMBL" id="JANVFS010000037">
    <property type="protein sequence ID" value="KAJ4468640.1"/>
    <property type="molecule type" value="Genomic_DNA"/>
</dbReference>
<dbReference type="AlphaFoldDB" id="A0A9W8ZYC4"/>
<name>A0A9W8ZYC4_9AGAR</name>
<feature type="non-terminal residue" evidence="1">
    <location>
        <position position="1"/>
    </location>
</feature>
<sequence length="100" mass="11542">TEAPFISQLTHFSDDTLRRPFALIETKVQQLCKNVAKWFQFQSLRNLEAEYVFNRLGDSLAHWQQLLTEIKKARATFDTSEKQGSFSVFMVMAQGVEVVV</sequence>
<feature type="non-terminal residue" evidence="1">
    <location>
        <position position="100"/>
    </location>
</feature>
<organism evidence="1 2">
    <name type="scientific">Lentinula lateritia</name>
    <dbReference type="NCBI Taxonomy" id="40482"/>
    <lineage>
        <taxon>Eukaryota</taxon>
        <taxon>Fungi</taxon>
        <taxon>Dikarya</taxon>
        <taxon>Basidiomycota</taxon>
        <taxon>Agaricomycotina</taxon>
        <taxon>Agaricomycetes</taxon>
        <taxon>Agaricomycetidae</taxon>
        <taxon>Agaricales</taxon>
        <taxon>Marasmiineae</taxon>
        <taxon>Omphalotaceae</taxon>
        <taxon>Lentinula</taxon>
    </lineage>
</organism>
<protein>
    <submittedName>
        <fullName evidence="1">Uncharacterized protein</fullName>
    </submittedName>
</protein>
<accession>A0A9W8ZYC4</accession>
<evidence type="ECO:0000313" key="1">
    <source>
        <dbReference type="EMBL" id="KAJ4468640.1"/>
    </source>
</evidence>